<feature type="transmembrane region" description="Helical" evidence="1">
    <location>
        <begin position="15"/>
        <end position="34"/>
    </location>
</feature>
<sequence length="104" mass="12126">MGTVHRKLSGILRFYRQYAFASVLLNCIFLYFFVINGKDWNTLVSDLLLKMALAAGTYLFYNQYISSRYYFFFNRGLDKKTLWLGSLATDLLITSGMLLPVLLW</sequence>
<dbReference type="EMBL" id="BAABEZ010000022">
    <property type="protein sequence ID" value="GAA4455841.1"/>
    <property type="molecule type" value="Genomic_DNA"/>
</dbReference>
<dbReference type="Proteomes" id="UP001501410">
    <property type="component" value="Unassembled WGS sequence"/>
</dbReference>
<evidence type="ECO:0000313" key="3">
    <source>
        <dbReference type="Proteomes" id="UP001501410"/>
    </source>
</evidence>
<accession>A0ABP8MTI1</accession>
<evidence type="ECO:0000256" key="1">
    <source>
        <dbReference type="SAM" id="Phobius"/>
    </source>
</evidence>
<keyword evidence="3" id="KW-1185">Reference proteome</keyword>
<reference evidence="3" key="1">
    <citation type="journal article" date="2019" name="Int. J. Syst. Evol. Microbiol.">
        <title>The Global Catalogue of Microorganisms (GCM) 10K type strain sequencing project: providing services to taxonomists for standard genome sequencing and annotation.</title>
        <authorList>
            <consortium name="The Broad Institute Genomics Platform"/>
            <consortium name="The Broad Institute Genome Sequencing Center for Infectious Disease"/>
            <person name="Wu L."/>
            <person name="Ma J."/>
        </authorList>
    </citation>
    <scope>NUCLEOTIDE SEQUENCE [LARGE SCALE GENOMIC DNA]</scope>
    <source>
        <strain evidence="3">JCM 31921</strain>
    </source>
</reference>
<comment type="caution">
    <text evidence="2">The sequence shown here is derived from an EMBL/GenBank/DDBJ whole genome shotgun (WGS) entry which is preliminary data.</text>
</comment>
<keyword evidence="1" id="KW-0472">Membrane</keyword>
<proteinExistence type="predicted"/>
<feature type="transmembrane region" description="Helical" evidence="1">
    <location>
        <begin position="82"/>
        <end position="103"/>
    </location>
</feature>
<name>A0ABP8MTI1_9BACT</name>
<keyword evidence="1" id="KW-0812">Transmembrane</keyword>
<organism evidence="2 3">
    <name type="scientific">Rurimicrobium arvi</name>
    <dbReference type="NCBI Taxonomy" id="2049916"/>
    <lineage>
        <taxon>Bacteria</taxon>
        <taxon>Pseudomonadati</taxon>
        <taxon>Bacteroidota</taxon>
        <taxon>Chitinophagia</taxon>
        <taxon>Chitinophagales</taxon>
        <taxon>Chitinophagaceae</taxon>
        <taxon>Rurimicrobium</taxon>
    </lineage>
</organism>
<evidence type="ECO:0000313" key="2">
    <source>
        <dbReference type="EMBL" id="GAA4455841.1"/>
    </source>
</evidence>
<feature type="transmembrane region" description="Helical" evidence="1">
    <location>
        <begin position="40"/>
        <end position="61"/>
    </location>
</feature>
<evidence type="ECO:0008006" key="4">
    <source>
        <dbReference type="Google" id="ProtNLM"/>
    </source>
</evidence>
<protein>
    <recommendedName>
        <fullName evidence="4">GtrA family protein</fullName>
    </recommendedName>
</protein>
<gene>
    <name evidence="2" type="ORF">GCM10023092_20190</name>
</gene>
<keyword evidence="1" id="KW-1133">Transmembrane helix</keyword>